<dbReference type="KEGG" id="tpol:Mal48_23020"/>
<accession>A0A517QN26</accession>
<dbReference type="Gene3D" id="2.60.120.380">
    <property type="match status" value="2"/>
</dbReference>
<dbReference type="AlphaFoldDB" id="A0A517QN26"/>
<organism evidence="2 3">
    <name type="scientific">Thalassoglobus polymorphus</name>
    <dbReference type="NCBI Taxonomy" id="2527994"/>
    <lineage>
        <taxon>Bacteria</taxon>
        <taxon>Pseudomonadati</taxon>
        <taxon>Planctomycetota</taxon>
        <taxon>Planctomycetia</taxon>
        <taxon>Planctomycetales</taxon>
        <taxon>Planctomycetaceae</taxon>
        <taxon>Thalassoglobus</taxon>
    </lineage>
</organism>
<dbReference type="EMBL" id="CP036267">
    <property type="protein sequence ID" value="QDT33050.1"/>
    <property type="molecule type" value="Genomic_DNA"/>
</dbReference>
<proteinExistence type="predicted"/>
<evidence type="ECO:0000313" key="2">
    <source>
        <dbReference type="EMBL" id="QDT33050.1"/>
    </source>
</evidence>
<evidence type="ECO:0000256" key="1">
    <source>
        <dbReference type="SAM" id="SignalP"/>
    </source>
</evidence>
<gene>
    <name evidence="2" type="ORF">Mal48_23020</name>
</gene>
<reference evidence="2 3" key="1">
    <citation type="submission" date="2019-02" db="EMBL/GenBank/DDBJ databases">
        <title>Deep-cultivation of Planctomycetes and their phenomic and genomic characterization uncovers novel biology.</title>
        <authorList>
            <person name="Wiegand S."/>
            <person name="Jogler M."/>
            <person name="Boedeker C."/>
            <person name="Pinto D."/>
            <person name="Vollmers J."/>
            <person name="Rivas-Marin E."/>
            <person name="Kohn T."/>
            <person name="Peeters S.H."/>
            <person name="Heuer A."/>
            <person name="Rast P."/>
            <person name="Oberbeckmann S."/>
            <person name="Bunk B."/>
            <person name="Jeske O."/>
            <person name="Meyerdierks A."/>
            <person name="Storesund J.E."/>
            <person name="Kallscheuer N."/>
            <person name="Luecker S."/>
            <person name="Lage O.M."/>
            <person name="Pohl T."/>
            <person name="Merkel B.J."/>
            <person name="Hornburger P."/>
            <person name="Mueller R.-W."/>
            <person name="Bruemmer F."/>
            <person name="Labrenz M."/>
            <person name="Spormann A.M."/>
            <person name="Op den Camp H."/>
            <person name="Overmann J."/>
            <person name="Amann R."/>
            <person name="Jetten M.S.M."/>
            <person name="Mascher T."/>
            <person name="Medema M.H."/>
            <person name="Devos D.P."/>
            <person name="Kaster A.-K."/>
            <person name="Ovreas L."/>
            <person name="Rohde M."/>
            <person name="Galperin M.Y."/>
            <person name="Jogler C."/>
        </authorList>
    </citation>
    <scope>NUCLEOTIDE SEQUENCE [LARGE SCALE GENOMIC DNA]</scope>
    <source>
        <strain evidence="2 3">Mal48</strain>
    </source>
</reference>
<keyword evidence="1" id="KW-0732">Signal</keyword>
<dbReference type="Proteomes" id="UP000315724">
    <property type="component" value="Chromosome"/>
</dbReference>
<sequence precursor="true">MQVLFCVQKLIAASLLVLLMTARVHAQTPPAIGYMYPPGGPSGTTTEVVLGGYDWTPDMEVFVHDHRIKLEIIAPAGPVIVPEPPYWFGKKSRRAPFLLPREARARLTIPADVPPGVVRWQAANANGATATGQFMVGSGDEEIEDADRSTAQTLAKLPVTVSGQIRKVEEVDCYQFIATKSGPVSCSLVAQGLGSPLNAAMEVFDSSGTKISSTFDTAGNDTAVTFLAQKDQSFTIKIYDIDFRGNRSFVYRMHLSETPRVVAAIPSAGQRGTTQEVEFIGYGIASGEANLESVTRQVSFPATDSQSSFSYQLETPYGTASDFTLFLSEFPESIETAEAVQKISSPGSATGVLDKKFEEDEYQISGGKGDTWTIRAIAQEIGSPLDVALSVADKDGKELARNDDALNTTDALLHFTVPADGDYQIRVADFSGQSGRRDAVYRLLVQPTQPGFSFIVPERINASLGEKTKLALKVIRNPGFKQPISVSFSNLADGVTVPKDLEIPAGKSALSVEIDIAADAAVTGRLVTINGLAMLNDKETVQQASSPILIATTIKPPYSIDAEGKDDVTKWPRGTTFPAPVLIEREPGFDEVIRLEMAAKQGRHRQGIRGPELDVPAGIERILYPVYLPEWLETTRTSRMVVNGVAKVRDPQGNIRYSLTRQKTRMGFLPTGALLKVSADQEEFEVASGETFSVPITIRRSQQLQEPILVEIVSKDNNFSAQPLTVSSKEQHVQLPVLIKSHNAAYHESDLTIRTTVMQSGKYPVISETTVIITSTNVALTDDRGK</sequence>
<feature type="signal peptide" evidence="1">
    <location>
        <begin position="1"/>
        <end position="26"/>
    </location>
</feature>
<keyword evidence="3" id="KW-1185">Reference proteome</keyword>
<name>A0A517QN26_9PLAN</name>
<protein>
    <recommendedName>
        <fullName evidence="4">Subtilase-type serine protease</fullName>
    </recommendedName>
</protein>
<evidence type="ECO:0008006" key="4">
    <source>
        <dbReference type="Google" id="ProtNLM"/>
    </source>
</evidence>
<evidence type="ECO:0000313" key="3">
    <source>
        <dbReference type="Proteomes" id="UP000315724"/>
    </source>
</evidence>
<feature type="chain" id="PRO_5021962232" description="Subtilase-type serine protease" evidence="1">
    <location>
        <begin position="27"/>
        <end position="786"/>
    </location>
</feature>